<dbReference type="Proteomes" id="UP000327294">
    <property type="component" value="Chromosome"/>
</dbReference>
<dbReference type="PANTHER" id="PTHR13812:SF19">
    <property type="entry name" value="KETIMINE REDUCTASE MU-CRYSTALLIN"/>
    <property type="match status" value="1"/>
</dbReference>
<evidence type="ECO:0000313" key="2">
    <source>
        <dbReference type="Proteomes" id="UP000327294"/>
    </source>
</evidence>
<dbReference type="RefSeq" id="WP_152170823.1">
    <property type="nucleotide sequence ID" value="NZ_CP045096.1"/>
</dbReference>
<dbReference type="NCBIfam" id="TIGR03944">
    <property type="entry name" value="dehyd_SbnB_fam"/>
    <property type="match status" value="1"/>
</dbReference>
<dbReference type="GO" id="GO:0019290">
    <property type="term" value="P:siderophore biosynthetic process"/>
    <property type="evidence" value="ECO:0007669"/>
    <property type="project" value="InterPro"/>
</dbReference>
<evidence type="ECO:0000313" key="1">
    <source>
        <dbReference type="EMBL" id="QFQ99401.1"/>
    </source>
</evidence>
<dbReference type="KEGG" id="sphv:F9278_28245"/>
<dbReference type="GO" id="GO:0016639">
    <property type="term" value="F:oxidoreductase activity, acting on the CH-NH2 group of donors, NAD or NADP as acceptor"/>
    <property type="evidence" value="ECO:0007669"/>
    <property type="project" value="InterPro"/>
</dbReference>
<dbReference type="EMBL" id="CP045096">
    <property type="protein sequence ID" value="QFQ99401.1"/>
    <property type="molecule type" value="Genomic_DNA"/>
</dbReference>
<dbReference type="Gene3D" id="3.30.1780.10">
    <property type="entry name" value="ornithine cyclodeaminase, domain 1"/>
    <property type="match status" value="1"/>
</dbReference>
<protein>
    <submittedName>
        <fullName evidence="1">2,3-diaminopropionate biosynthesis protein SbnB</fullName>
    </submittedName>
</protein>
<dbReference type="SUPFAM" id="SSF51735">
    <property type="entry name" value="NAD(P)-binding Rossmann-fold domains"/>
    <property type="match status" value="1"/>
</dbReference>
<dbReference type="InterPro" id="IPR023866">
    <property type="entry name" value="SbnB"/>
</dbReference>
<dbReference type="AlphaFoldDB" id="A0A5P8K8H0"/>
<accession>A0A5P8K8H0</accession>
<dbReference type="PANTHER" id="PTHR13812">
    <property type="entry name" value="KETIMINE REDUCTASE MU-CRYSTALLIN"/>
    <property type="match status" value="1"/>
</dbReference>
<name>A0A5P8K8H0_9ACTN</name>
<dbReference type="InterPro" id="IPR023401">
    <property type="entry name" value="ODC_N"/>
</dbReference>
<dbReference type="Pfam" id="PF02423">
    <property type="entry name" value="OCD_Mu_crystall"/>
    <property type="match status" value="1"/>
</dbReference>
<dbReference type="GO" id="GO:0005737">
    <property type="term" value="C:cytoplasm"/>
    <property type="evidence" value="ECO:0007669"/>
    <property type="project" value="TreeGrafter"/>
</dbReference>
<gene>
    <name evidence="1" type="primary">sbnB</name>
    <name evidence="1" type="ORF">F9278_28245</name>
</gene>
<dbReference type="InterPro" id="IPR003462">
    <property type="entry name" value="ODC_Mu_crystall"/>
</dbReference>
<proteinExistence type="predicted"/>
<dbReference type="Gene3D" id="3.40.50.720">
    <property type="entry name" value="NAD(P)-binding Rossmann-like Domain"/>
    <property type="match status" value="1"/>
</dbReference>
<reference evidence="1 2" key="1">
    <citation type="submission" date="2019-10" db="EMBL/GenBank/DDBJ databases">
        <title>Streptomyces sp. strain GY16 isolated from leaves of Broussonetia papyrifera.</title>
        <authorList>
            <person name="Mo P."/>
        </authorList>
    </citation>
    <scope>NUCLEOTIDE SEQUENCE [LARGE SCALE GENOMIC DNA]</scope>
    <source>
        <strain evidence="1 2">GY16</strain>
    </source>
</reference>
<keyword evidence="2" id="KW-1185">Reference proteome</keyword>
<organism evidence="1 2">
    <name type="scientific">Streptomyces phaeolivaceus</name>
    <dbReference type="NCBI Taxonomy" id="2653200"/>
    <lineage>
        <taxon>Bacteria</taxon>
        <taxon>Bacillati</taxon>
        <taxon>Actinomycetota</taxon>
        <taxon>Actinomycetes</taxon>
        <taxon>Kitasatosporales</taxon>
        <taxon>Streptomycetaceae</taxon>
        <taxon>Streptomyces</taxon>
    </lineage>
</organism>
<dbReference type="InterPro" id="IPR036291">
    <property type="entry name" value="NAD(P)-bd_dom_sf"/>
</dbReference>
<sequence length="339" mass="35390">MLILRRSDVTSILDRSHEDVIRTVRDAYVAHARKQTSVPQSVFLRFPDDARNRIIALPAYVGGERPVAGVKWIASFPGNVARGAERASAAILLNSMTDGQPVALVEGSVISARRTAAGAALAAATLTEAAGSAARTGVSLIGCGVINHEVLSFLRVQLPELNRVTLFDLDAERTRAFGATVRATWPGLTVETADSIDAAFAAHRIVSLATTASTPHITTDACRPGTVVLHLSLRDLTPASLLTATNVVDDADHVCRASTSLDLAEQMVGDRQFIAAEIGDVLAGAATAPHDPDGVTVFSPFGLGALDAALAAHVVDTAEALGMGIELRDFTTDRSGTGA</sequence>
<dbReference type="PIRSF" id="PIRSF001439">
    <property type="entry name" value="CryM"/>
    <property type="match status" value="1"/>
</dbReference>